<organism evidence="2 3">
    <name type="scientific">Nocardia fluminea</name>
    <dbReference type="NCBI Taxonomy" id="134984"/>
    <lineage>
        <taxon>Bacteria</taxon>
        <taxon>Bacillati</taxon>
        <taxon>Actinomycetota</taxon>
        <taxon>Actinomycetes</taxon>
        <taxon>Mycobacteriales</taxon>
        <taxon>Nocardiaceae</taxon>
        <taxon>Nocardia</taxon>
    </lineage>
</organism>
<evidence type="ECO:0000313" key="2">
    <source>
        <dbReference type="EMBL" id="PKV98500.1"/>
    </source>
</evidence>
<sequence>MRYSDHPALDFVDPLSDSESEAAVVRWPEPSPLQSWWTEIMGGISRPSQAPTKRRRSGGQTSSRLPQS</sequence>
<protein>
    <submittedName>
        <fullName evidence="2">Uncharacterized protein</fullName>
    </submittedName>
</protein>
<dbReference type="EMBL" id="PJMW01000001">
    <property type="protein sequence ID" value="PKV98500.1"/>
    <property type="molecule type" value="Genomic_DNA"/>
</dbReference>
<dbReference type="Proteomes" id="UP000233766">
    <property type="component" value="Unassembled WGS sequence"/>
</dbReference>
<proteinExistence type="predicted"/>
<name>A0A2N3WXC3_9NOCA</name>
<evidence type="ECO:0000313" key="3">
    <source>
        <dbReference type="Proteomes" id="UP000233766"/>
    </source>
</evidence>
<evidence type="ECO:0000256" key="1">
    <source>
        <dbReference type="SAM" id="MobiDB-lite"/>
    </source>
</evidence>
<feature type="region of interest" description="Disordered" evidence="1">
    <location>
        <begin position="41"/>
        <end position="68"/>
    </location>
</feature>
<reference evidence="2 3" key="1">
    <citation type="submission" date="2017-12" db="EMBL/GenBank/DDBJ databases">
        <title>Sequencing the genomes of 1000 Actinobacteria strains.</title>
        <authorList>
            <person name="Klenk H.-P."/>
        </authorList>
    </citation>
    <scope>NUCLEOTIDE SEQUENCE [LARGE SCALE GENOMIC DNA]</scope>
    <source>
        <strain evidence="2 3">DSM 44489</strain>
    </source>
</reference>
<gene>
    <name evidence="2" type="ORF">ATK86_0520</name>
</gene>
<accession>A0A2N3WXC3</accession>
<keyword evidence="3" id="KW-1185">Reference proteome</keyword>
<feature type="compositionally biased region" description="Polar residues" evidence="1">
    <location>
        <begin position="58"/>
        <end position="68"/>
    </location>
</feature>
<dbReference type="AlphaFoldDB" id="A0A2N3WXC3"/>
<comment type="caution">
    <text evidence="2">The sequence shown here is derived from an EMBL/GenBank/DDBJ whole genome shotgun (WGS) entry which is preliminary data.</text>
</comment>